<dbReference type="EMBL" id="NGEL01000056">
    <property type="protein sequence ID" value="OTM90969.1"/>
    <property type="molecule type" value="Genomic_DNA"/>
</dbReference>
<reference evidence="1 2" key="1">
    <citation type="submission" date="2017-05" db="EMBL/GenBank/DDBJ databases">
        <authorList>
            <person name="Song R."/>
            <person name="Chenine A.L."/>
            <person name="Ruprecht R.M."/>
        </authorList>
    </citation>
    <scope>NUCLEOTIDE SEQUENCE [LARGE SCALE GENOMIC DNA]</scope>
    <source>
        <strain evidence="1 2">PR350</strain>
    </source>
</reference>
<evidence type="ECO:0000313" key="1">
    <source>
        <dbReference type="EMBL" id="OTM90969.1"/>
    </source>
</evidence>
<dbReference type="Proteomes" id="UP000194699">
    <property type="component" value="Unassembled WGS sequence"/>
</dbReference>
<accession>A0A241ZG69</accession>
<comment type="caution">
    <text evidence="1">The sequence shown here is derived from an EMBL/GenBank/DDBJ whole genome shotgun (WGS) entry which is preliminary data.</text>
</comment>
<dbReference type="InterPro" id="IPR049458">
    <property type="entry name" value="EpsG-like"/>
</dbReference>
<proteinExistence type="predicted"/>
<evidence type="ECO:0000313" key="2">
    <source>
        <dbReference type="Proteomes" id="UP000194699"/>
    </source>
</evidence>
<evidence type="ECO:0008006" key="3">
    <source>
        <dbReference type="Google" id="ProtNLM"/>
    </source>
</evidence>
<protein>
    <recommendedName>
        <fullName evidence="3">Wzy</fullName>
    </recommendedName>
</protein>
<name>A0A241ZG69_ACIBA</name>
<sequence length="335" mass="39290">MERNVELSLLLYYYIFLIFLAFVTALFNTNTRLSYFIFFLVFVGYSVLSRDRVPKNDILAYNSFMDIPLYAYKDIYFLREPVYWFSSKLLYEYFDNPFPVYLIIDIFSIAVFLFALYKNKYQAYFLYLFTVFFVSVLGFQNVYRQYLATFFILAAIFLIAENKFKTKVFTLILGFLTHNVVALYVPMLLATSKIKSIFRMILALIPLVVFLGVVASSKSNSETGDTNPILFIAVFIVTMIFYIALNKLRFTGKYLKYFYYYIYSLILIIVALPIFGQAQVKRIAMICLLISLFAIYDTIESKFKRENLIIVRVLFILFAISPILISSTLQDIINY</sequence>
<organism evidence="1 2">
    <name type="scientific">Acinetobacter baumannii</name>
    <dbReference type="NCBI Taxonomy" id="470"/>
    <lineage>
        <taxon>Bacteria</taxon>
        <taxon>Pseudomonadati</taxon>
        <taxon>Pseudomonadota</taxon>
        <taxon>Gammaproteobacteria</taxon>
        <taxon>Moraxellales</taxon>
        <taxon>Moraxellaceae</taxon>
        <taxon>Acinetobacter</taxon>
        <taxon>Acinetobacter calcoaceticus/baumannii complex</taxon>
    </lineage>
</organism>
<dbReference type="AlphaFoldDB" id="A0A241ZG69"/>
<dbReference type="Pfam" id="PF14897">
    <property type="entry name" value="EpsG"/>
    <property type="match status" value="1"/>
</dbReference>
<gene>
    <name evidence="1" type="ORF">B9X95_06020</name>
</gene>